<dbReference type="Proteomes" id="UP000799118">
    <property type="component" value="Unassembled WGS sequence"/>
</dbReference>
<sequence>MSLVSMTAPRGLLIGPQAFDAFSDGSGHTRLTFTPNSFDGDTTLENQQTVTDVEICYSFMKKIFNDANHILHGDEADQHMKEEFTNSRGLNSPQMESTGDPEISPIANMPQAAKRPPRREIIWNPFGFSNSSLSYISQNYDSVIFNDRIQLPRRRGRSVMGYRRACSCEGYTREEITFTPDAFRNVVLIYQQPSPNERCGQCGELLPAPSIIPQPPNHTAPYLDMSNSRDDERDDERDAGKGKHASLGDQPPSFFQGGPGLFL</sequence>
<name>A0A6A4HPP7_9AGAR</name>
<protein>
    <submittedName>
        <fullName evidence="2">Uncharacterized protein</fullName>
    </submittedName>
</protein>
<evidence type="ECO:0000256" key="1">
    <source>
        <dbReference type="SAM" id="MobiDB-lite"/>
    </source>
</evidence>
<evidence type="ECO:0000313" key="3">
    <source>
        <dbReference type="Proteomes" id="UP000799118"/>
    </source>
</evidence>
<reference evidence="2" key="1">
    <citation type="journal article" date="2019" name="Environ. Microbiol.">
        <title>Fungal ecological strategies reflected in gene transcription - a case study of two litter decomposers.</title>
        <authorList>
            <person name="Barbi F."/>
            <person name="Kohler A."/>
            <person name="Barry K."/>
            <person name="Baskaran P."/>
            <person name="Daum C."/>
            <person name="Fauchery L."/>
            <person name="Ihrmark K."/>
            <person name="Kuo A."/>
            <person name="LaButti K."/>
            <person name="Lipzen A."/>
            <person name="Morin E."/>
            <person name="Grigoriev I.V."/>
            <person name="Henrissat B."/>
            <person name="Lindahl B."/>
            <person name="Martin F."/>
        </authorList>
    </citation>
    <scope>NUCLEOTIDE SEQUENCE</scope>
    <source>
        <strain evidence="2">JB14</strain>
    </source>
</reference>
<accession>A0A6A4HPP7</accession>
<gene>
    <name evidence="2" type="ORF">BT96DRAFT_709380</name>
</gene>
<feature type="compositionally biased region" description="Polar residues" evidence="1">
    <location>
        <begin position="86"/>
        <end position="97"/>
    </location>
</feature>
<proteinExistence type="predicted"/>
<organism evidence="2 3">
    <name type="scientific">Gymnopus androsaceus JB14</name>
    <dbReference type="NCBI Taxonomy" id="1447944"/>
    <lineage>
        <taxon>Eukaryota</taxon>
        <taxon>Fungi</taxon>
        <taxon>Dikarya</taxon>
        <taxon>Basidiomycota</taxon>
        <taxon>Agaricomycotina</taxon>
        <taxon>Agaricomycetes</taxon>
        <taxon>Agaricomycetidae</taxon>
        <taxon>Agaricales</taxon>
        <taxon>Marasmiineae</taxon>
        <taxon>Omphalotaceae</taxon>
        <taxon>Gymnopus</taxon>
    </lineage>
</organism>
<feature type="region of interest" description="Disordered" evidence="1">
    <location>
        <begin position="209"/>
        <end position="263"/>
    </location>
</feature>
<evidence type="ECO:0000313" key="2">
    <source>
        <dbReference type="EMBL" id="KAE9399004.1"/>
    </source>
</evidence>
<dbReference type="AlphaFoldDB" id="A0A6A4HPP7"/>
<feature type="compositionally biased region" description="Basic and acidic residues" evidence="1">
    <location>
        <begin position="227"/>
        <end position="241"/>
    </location>
</feature>
<keyword evidence="3" id="KW-1185">Reference proteome</keyword>
<feature type="region of interest" description="Disordered" evidence="1">
    <location>
        <begin position="86"/>
        <end position="106"/>
    </location>
</feature>
<dbReference type="OrthoDB" id="3026831at2759"/>
<dbReference type="EMBL" id="ML769474">
    <property type="protein sequence ID" value="KAE9399004.1"/>
    <property type="molecule type" value="Genomic_DNA"/>
</dbReference>